<sequence>MASKWRVVAHKLHAVTQVRSCIGRPWWEKRTIKALGLGKLHQTVIQKNTTTINGTLRSVKHLLDIKPITIVSEELPKEQRNGDEGLFLRQNGQFHLRKFQKFLEDNPNMEEFIRKRKKQQIWQRRRP</sequence>
<organism evidence="10 11">
    <name type="scientific">Pocillopora damicornis</name>
    <name type="common">Cauliflower coral</name>
    <name type="synonym">Millepora damicornis</name>
    <dbReference type="NCBI Taxonomy" id="46731"/>
    <lineage>
        <taxon>Eukaryota</taxon>
        <taxon>Metazoa</taxon>
        <taxon>Cnidaria</taxon>
        <taxon>Anthozoa</taxon>
        <taxon>Hexacorallia</taxon>
        <taxon>Scleractinia</taxon>
        <taxon>Astrocoeniina</taxon>
        <taxon>Pocilloporidae</taxon>
        <taxon>Pocillopora</taxon>
    </lineage>
</organism>
<evidence type="ECO:0000256" key="4">
    <source>
        <dbReference type="ARBA" id="ARBA00022980"/>
    </source>
</evidence>
<dbReference type="GO" id="GO:0006412">
    <property type="term" value="P:translation"/>
    <property type="evidence" value="ECO:0007669"/>
    <property type="project" value="InterPro"/>
</dbReference>
<dbReference type="SUPFAM" id="SSF55129">
    <property type="entry name" value="Ribosomal protein L30p/L7e"/>
    <property type="match status" value="1"/>
</dbReference>
<protein>
    <recommendedName>
        <fullName evidence="7">Large ribosomal subunit protein uL30m</fullName>
    </recommendedName>
    <alternativeName>
        <fullName evidence="8">39S ribosomal protein L30, mitochondrial</fullName>
    </alternativeName>
</protein>
<dbReference type="NCBIfam" id="TIGR01308">
    <property type="entry name" value="rpmD_bact"/>
    <property type="match status" value="1"/>
</dbReference>
<keyword evidence="5" id="KW-0496">Mitochondrion</keyword>
<dbReference type="InterPro" id="IPR036919">
    <property type="entry name" value="Ribo_uL30_ferredoxin-like_sf"/>
</dbReference>
<evidence type="ECO:0000256" key="3">
    <source>
        <dbReference type="ARBA" id="ARBA00022946"/>
    </source>
</evidence>
<keyword evidence="11" id="KW-1185">Reference proteome</keyword>
<evidence type="ECO:0000256" key="6">
    <source>
        <dbReference type="ARBA" id="ARBA00023274"/>
    </source>
</evidence>
<keyword evidence="3" id="KW-0809">Transit peptide</keyword>
<accession>A0A3M6UZU8</accession>
<proteinExistence type="inferred from homology"/>
<evidence type="ECO:0000313" key="11">
    <source>
        <dbReference type="Proteomes" id="UP000275408"/>
    </source>
</evidence>
<dbReference type="InterPro" id="IPR005996">
    <property type="entry name" value="Ribosomal_uL30_bac-type"/>
</dbReference>
<evidence type="ECO:0000259" key="9">
    <source>
        <dbReference type="Pfam" id="PF00327"/>
    </source>
</evidence>
<dbReference type="Proteomes" id="UP000275408">
    <property type="component" value="Unassembled WGS sequence"/>
</dbReference>
<evidence type="ECO:0000313" key="10">
    <source>
        <dbReference type="EMBL" id="RMX59160.1"/>
    </source>
</evidence>
<dbReference type="PANTHER" id="PTHR15892:SF2">
    <property type="entry name" value="LARGE RIBOSOMAL SUBUNIT PROTEIN UL30M"/>
    <property type="match status" value="1"/>
</dbReference>
<dbReference type="CDD" id="cd01658">
    <property type="entry name" value="Ribosomal_L30"/>
    <property type="match status" value="1"/>
</dbReference>
<dbReference type="HAMAP" id="MF_01371_B">
    <property type="entry name" value="Ribosomal_uL30_B"/>
    <property type="match status" value="1"/>
</dbReference>
<keyword evidence="4" id="KW-0689">Ribosomal protein</keyword>
<gene>
    <name evidence="10" type="ORF">pdam_00022950</name>
</gene>
<dbReference type="EMBL" id="RCHS01000394">
    <property type="protein sequence ID" value="RMX59160.1"/>
    <property type="molecule type" value="Genomic_DNA"/>
</dbReference>
<comment type="subcellular location">
    <subcellularLocation>
        <location evidence="1">Mitochondrion</location>
    </subcellularLocation>
</comment>
<dbReference type="InterPro" id="IPR016082">
    <property type="entry name" value="Ribosomal_uL30_ferredoxin-like"/>
</dbReference>
<dbReference type="GO" id="GO:0015934">
    <property type="term" value="C:large ribosomal subunit"/>
    <property type="evidence" value="ECO:0007669"/>
    <property type="project" value="InterPro"/>
</dbReference>
<comment type="caution">
    <text evidence="10">The sequence shown here is derived from an EMBL/GenBank/DDBJ whole genome shotgun (WGS) entry which is preliminary data.</text>
</comment>
<comment type="similarity">
    <text evidence="2">Belongs to the universal ribosomal protein uL30 family.</text>
</comment>
<dbReference type="PANTHER" id="PTHR15892">
    <property type="entry name" value="MITOCHONDRIAL RIBOSOMAL PROTEIN L30"/>
    <property type="match status" value="1"/>
</dbReference>
<name>A0A3M6UZU8_POCDA</name>
<evidence type="ECO:0000256" key="1">
    <source>
        <dbReference type="ARBA" id="ARBA00004173"/>
    </source>
</evidence>
<feature type="domain" description="Large ribosomal subunit protein uL30-like ferredoxin-like fold" evidence="9">
    <location>
        <begin position="14"/>
        <end position="62"/>
    </location>
</feature>
<dbReference type="GO" id="GO:0003735">
    <property type="term" value="F:structural constituent of ribosome"/>
    <property type="evidence" value="ECO:0007669"/>
    <property type="project" value="InterPro"/>
</dbReference>
<dbReference type="AlphaFoldDB" id="A0A3M6UZU8"/>
<dbReference type="Pfam" id="PF00327">
    <property type="entry name" value="Ribosomal_L30"/>
    <property type="match status" value="1"/>
</dbReference>
<evidence type="ECO:0000256" key="8">
    <source>
        <dbReference type="ARBA" id="ARBA00035356"/>
    </source>
</evidence>
<dbReference type="Gene3D" id="3.30.1390.20">
    <property type="entry name" value="Ribosomal protein L30, ferredoxin-like fold domain"/>
    <property type="match status" value="1"/>
</dbReference>
<keyword evidence="6" id="KW-0687">Ribonucleoprotein</keyword>
<dbReference type="FunFam" id="3.30.1390.20:FF:000005">
    <property type="entry name" value="39S ribosomal protein L30, mitochondrial"/>
    <property type="match status" value="1"/>
</dbReference>
<dbReference type="GO" id="GO:0005743">
    <property type="term" value="C:mitochondrial inner membrane"/>
    <property type="evidence" value="ECO:0007669"/>
    <property type="project" value="UniProtKB-ARBA"/>
</dbReference>
<reference evidence="10 11" key="1">
    <citation type="journal article" date="2018" name="Sci. Rep.">
        <title>Comparative analysis of the Pocillopora damicornis genome highlights role of immune system in coral evolution.</title>
        <authorList>
            <person name="Cunning R."/>
            <person name="Bay R.A."/>
            <person name="Gillette P."/>
            <person name="Baker A.C."/>
            <person name="Traylor-Knowles N."/>
        </authorList>
    </citation>
    <scope>NUCLEOTIDE SEQUENCE [LARGE SCALE GENOMIC DNA]</scope>
    <source>
        <strain evidence="10">RSMAS</strain>
        <tissue evidence="10">Whole animal</tissue>
    </source>
</reference>
<evidence type="ECO:0000256" key="5">
    <source>
        <dbReference type="ARBA" id="ARBA00023128"/>
    </source>
</evidence>
<evidence type="ECO:0000256" key="7">
    <source>
        <dbReference type="ARBA" id="ARBA00035281"/>
    </source>
</evidence>
<dbReference type="STRING" id="46731.A0A3M6UZU8"/>
<evidence type="ECO:0000256" key="2">
    <source>
        <dbReference type="ARBA" id="ARBA00007594"/>
    </source>
</evidence>